<dbReference type="InterPro" id="IPR014284">
    <property type="entry name" value="RNA_pol_sigma-70_dom"/>
</dbReference>
<dbReference type="GO" id="GO:0003677">
    <property type="term" value="F:DNA binding"/>
    <property type="evidence" value="ECO:0007669"/>
    <property type="project" value="InterPro"/>
</dbReference>
<dbReference type="GO" id="GO:0016987">
    <property type="term" value="F:sigma factor activity"/>
    <property type="evidence" value="ECO:0007669"/>
    <property type="project" value="UniProtKB-KW"/>
</dbReference>
<keyword evidence="2" id="KW-0805">Transcription regulation</keyword>
<dbReference type="Pfam" id="PF08281">
    <property type="entry name" value="Sigma70_r4_2"/>
    <property type="match status" value="1"/>
</dbReference>
<dbReference type="NCBIfam" id="TIGR02937">
    <property type="entry name" value="sigma70-ECF"/>
    <property type="match status" value="1"/>
</dbReference>
<dbReference type="RefSeq" id="WP_125958291.1">
    <property type="nucleotide sequence ID" value="NZ_JAQEJV010000020.1"/>
</dbReference>
<dbReference type="InterPro" id="IPR013249">
    <property type="entry name" value="RNA_pol_sigma70_r4_t2"/>
</dbReference>
<dbReference type="Gene3D" id="1.10.1740.10">
    <property type="match status" value="1"/>
</dbReference>
<dbReference type="EMBL" id="NGJT01000022">
    <property type="protein sequence ID" value="RST91555.1"/>
    <property type="molecule type" value="Genomic_DNA"/>
</dbReference>
<dbReference type="Proteomes" id="UP000288490">
    <property type="component" value="Unassembled WGS sequence"/>
</dbReference>
<protein>
    <recommendedName>
        <fullName evidence="9">RNA polymerase subunit sigma</fullName>
    </recommendedName>
</protein>
<evidence type="ECO:0000313" key="7">
    <source>
        <dbReference type="EMBL" id="RST91555.1"/>
    </source>
</evidence>
<evidence type="ECO:0000256" key="4">
    <source>
        <dbReference type="ARBA" id="ARBA00023163"/>
    </source>
</evidence>
<sequence length="175" mass="20299">MDKKSLMLVKKAKAGDSESFVLLLKEYEKVLYGTAKRILINEEYVADALQNTFLKGFEQITNLRKNQYFNTWLCRILINECYAIIDKEKKYSMLSEGEVGEINYLEGLDFQELVSCLDIKYRVPITLFYYSGYSIKEISQILDLSENTVKTQLRRGKQLLEKNLSDESEGVVYGL</sequence>
<name>A0A429ZD13_9ENTE</name>
<dbReference type="InterPro" id="IPR007627">
    <property type="entry name" value="RNA_pol_sigma70_r2"/>
</dbReference>
<evidence type="ECO:0008006" key="9">
    <source>
        <dbReference type="Google" id="ProtNLM"/>
    </source>
</evidence>
<gene>
    <name evidence="7" type="ORF">CBF36_10000</name>
</gene>
<dbReference type="OrthoDB" id="9782703at2"/>
<comment type="caution">
    <text evidence="7">The sequence shown here is derived from an EMBL/GenBank/DDBJ whole genome shotgun (WGS) entry which is preliminary data.</text>
</comment>
<feature type="domain" description="RNA polymerase sigma-70 region 2" evidence="5">
    <location>
        <begin position="23"/>
        <end position="89"/>
    </location>
</feature>
<feature type="domain" description="RNA polymerase sigma factor 70 region 4 type 2" evidence="6">
    <location>
        <begin position="109"/>
        <end position="160"/>
    </location>
</feature>
<dbReference type="Gene3D" id="1.10.10.10">
    <property type="entry name" value="Winged helix-like DNA-binding domain superfamily/Winged helix DNA-binding domain"/>
    <property type="match status" value="1"/>
</dbReference>
<dbReference type="InterPro" id="IPR036388">
    <property type="entry name" value="WH-like_DNA-bd_sf"/>
</dbReference>
<keyword evidence="4" id="KW-0804">Transcription</keyword>
<keyword evidence="3" id="KW-0731">Sigma factor</keyword>
<keyword evidence="8" id="KW-1185">Reference proteome</keyword>
<dbReference type="SUPFAM" id="SSF88659">
    <property type="entry name" value="Sigma3 and sigma4 domains of RNA polymerase sigma factors"/>
    <property type="match status" value="1"/>
</dbReference>
<dbReference type="PANTHER" id="PTHR43133:SF51">
    <property type="entry name" value="RNA POLYMERASE SIGMA FACTOR"/>
    <property type="match status" value="1"/>
</dbReference>
<comment type="similarity">
    <text evidence="1">Belongs to the sigma-70 factor family. ECF subfamily.</text>
</comment>
<dbReference type="InterPro" id="IPR039425">
    <property type="entry name" value="RNA_pol_sigma-70-like"/>
</dbReference>
<dbReference type="SUPFAM" id="SSF88946">
    <property type="entry name" value="Sigma2 domain of RNA polymerase sigma factors"/>
    <property type="match status" value="1"/>
</dbReference>
<reference evidence="7 8" key="1">
    <citation type="submission" date="2017-05" db="EMBL/GenBank/DDBJ databases">
        <title>Vagococcus spp. assemblies.</title>
        <authorList>
            <person name="Gulvik C.A."/>
        </authorList>
    </citation>
    <scope>NUCLEOTIDE SEQUENCE [LARGE SCALE GENOMIC DNA]</scope>
    <source>
        <strain evidence="7 8">SS1994</strain>
    </source>
</reference>
<dbReference type="InterPro" id="IPR013324">
    <property type="entry name" value="RNA_pol_sigma_r3/r4-like"/>
</dbReference>
<evidence type="ECO:0000256" key="1">
    <source>
        <dbReference type="ARBA" id="ARBA00010641"/>
    </source>
</evidence>
<accession>A0A429ZD13</accession>
<dbReference type="Pfam" id="PF04542">
    <property type="entry name" value="Sigma70_r2"/>
    <property type="match status" value="1"/>
</dbReference>
<evidence type="ECO:0000256" key="3">
    <source>
        <dbReference type="ARBA" id="ARBA00023082"/>
    </source>
</evidence>
<evidence type="ECO:0000313" key="8">
    <source>
        <dbReference type="Proteomes" id="UP000288490"/>
    </source>
</evidence>
<dbReference type="AlphaFoldDB" id="A0A429ZD13"/>
<dbReference type="GO" id="GO:0006352">
    <property type="term" value="P:DNA-templated transcription initiation"/>
    <property type="evidence" value="ECO:0007669"/>
    <property type="project" value="InterPro"/>
</dbReference>
<evidence type="ECO:0000259" key="6">
    <source>
        <dbReference type="Pfam" id="PF08281"/>
    </source>
</evidence>
<dbReference type="InterPro" id="IPR013325">
    <property type="entry name" value="RNA_pol_sigma_r2"/>
</dbReference>
<evidence type="ECO:0000256" key="2">
    <source>
        <dbReference type="ARBA" id="ARBA00023015"/>
    </source>
</evidence>
<organism evidence="7 8">
    <name type="scientific">Vagococcus bubulae</name>
    <dbReference type="NCBI Taxonomy" id="1977868"/>
    <lineage>
        <taxon>Bacteria</taxon>
        <taxon>Bacillati</taxon>
        <taxon>Bacillota</taxon>
        <taxon>Bacilli</taxon>
        <taxon>Lactobacillales</taxon>
        <taxon>Enterococcaceae</taxon>
        <taxon>Vagococcus</taxon>
    </lineage>
</organism>
<dbReference type="CDD" id="cd06171">
    <property type="entry name" value="Sigma70_r4"/>
    <property type="match status" value="1"/>
</dbReference>
<proteinExistence type="inferred from homology"/>
<dbReference type="PANTHER" id="PTHR43133">
    <property type="entry name" value="RNA POLYMERASE ECF-TYPE SIGMA FACTO"/>
    <property type="match status" value="1"/>
</dbReference>
<evidence type="ECO:0000259" key="5">
    <source>
        <dbReference type="Pfam" id="PF04542"/>
    </source>
</evidence>